<dbReference type="GO" id="GO:0032259">
    <property type="term" value="P:methylation"/>
    <property type="evidence" value="ECO:0007669"/>
    <property type="project" value="UniProtKB-KW"/>
</dbReference>
<gene>
    <name evidence="5" type="ORF">HNP48_004569</name>
</gene>
<name>A0A7X0PH51_9BURK</name>
<proteinExistence type="predicted"/>
<evidence type="ECO:0000256" key="3">
    <source>
        <dbReference type="ARBA" id="ARBA00022691"/>
    </source>
</evidence>
<keyword evidence="2 5" id="KW-0808">Transferase</keyword>
<dbReference type="EMBL" id="JACHLK010000010">
    <property type="protein sequence ID" value="MBB6561867.1"/>
    <property type="molecule type" value="Genomic_DNA"/>
</dbReference>
<evidence type="ECO:0000256" key="1">
    <source>
        <dbReference type="ARBA" id="ARBA00022603"/>
    </source>
</evidence>
<dbReference type="PANTHER" id="PTHR43464">
    <property type="entry name" value="METHYLTRANSFERASE"/>
    <property type="match status" value="1"/>
</dbReference>
<reference evidence="5 6" key="1">
    <citation type="submission" date="2020-08" db="EMBL/GenBank/DDBJ databases">
        <title>Functional genomics of gut bacteria from endangered species of beetles.</title>
        <authorList>
            <person name="Carlos-Shanley C."/>
        </authorList>
    </citation>
    <scope>NUCLEOTIDE SEQUENCE [LARGE SCALE GENOMIC DNA]</scope>
    <source>
        <strain evidence="5 6">S00198</strain>
    </source>
</reference>
<dbReference type="CDD" id="cd02440">
    <property type="entry name" value="AdoMet_MTases"/>
    <property type="match status" value="1"/>
</dbReference>
<dbReference type="GO" id="GO:0008168">
    <property type="term" value="F:methyltransferase activity"/>
    <property type="evidence" value="ECO:0007669"/>
    <property type="project" value="UniProtKB-KW"/>
</dbReference>
<evidence type="ECO:0000313" key="5">
    <source>
        <dbReference type="EMBL" id="MBB6561867.1"/>
    </source>
</evidence>
<evidence type="ECO:0000259" key="4">
    <source>
        <dbReference type="Pfam" id="PF13649"/>
    </source>
</evidence>
<sequence>MPTTTTTAVAAAPADSAPSTQARAAMARKALFWDRIAPKYAADPIADMAGYEATLQRVQALLSPEQDVLEIGCGTGTTALRLAPFTRSLHATDVSAGMVAIAQGKLAAQPVPQLRFAVADAEAPGFGEQAYDVVLAFNVLHLVGDLDHTLQRAVQALRPGGLLISKTPCIAEMNPLIPWLALPLMRAIGKAPAVLSFEGPELHAAMAGQGLDIVSVERHGTRGKDIRLFIVARKPVAFHDAPSRLLPLPRRRSADPFINRGNP</sequence>
<dbReference type="InterPro" id="IPR029063">
    <property type="entry name" value="SAM-dependent_MTases_sf"/>
</dbReference>
<feature type="domain" description="Methyltransferase" evidence="4">
    <location>
        <begin position="68"/>
        <end position="161"/>
    </location>
</feature>
<organism evidence="5 6">
    <name type="scientific">Acidovorax soli</name>
    <dbReference type="NCBI Taxonomy" id="592050"/>
    <lineage>
        <taxon>Bacteria</taxon>
        <taxon>Pseudomonadati</taxon>
        <taxon>Pseudomonadota</taxon>
        <taxon>Betaproteobacteria</taxon>
        <taxon>Burkholderiales</taxon>
        <taxon>Comamonadaceae</taxon>
        <taxon>Acidovorax</taxon>
    </lineage>
</organism>
<keyword evidence="6" id="KW-1185">Reference proteome</keyword>
<evidence type="ECO:0000313" key="6">
    <source>
        <dbReference type="Proteomes" id="UP000575083"/>
    </source>
</evidence>
<evidence type="ECO:0000256" key="2">
    <source>
        <dbReference type="ARBA" id="ARBA00022679"/>
    </source>
</evidence>
<dbReference type="SUPFAM" id="SSF53335">
    <property type="entry name" value="S-adenosyl-L-methionine-dependent methyltransferases"/>
    <property type="match status" value="1"/>
</dbReference>
<dbReference type="AlphaFoldDB" id="A0A7X0PH51"/>
<dbReference type="Pfam" id="PF13649">
    <property type="entry name" value="Methyltransf_25"/>
    <property type="match status" value="1"/>
</dbReference>
<protein>
    <submittedName>
        <fullName evidence="5">SAM-dependent methyltransferase</fullName>
    </submittedName>
</protein>
<accession>A0A7X0PH51</accession>
<dbReference type="InterPro" id="IPR041698">
    <property type="entry name" value="Methyltransf_25"/>
</dbReference>
<dbReference type="RefSeq" id="WP_184861350.1">
    <property type="nucleotide sequence ID" value="NZ_JACHLK010000010.1"/>
</dbReference>
<dbReference type="Gene3D" id="3.40.50.150">
    <property type="entry name" value="Vaccinia Virus protein VP39"/>
    <property type="match status" value="1"/>
</dbReference>
<keyword evidence="3" id="KW-0949">S-adenosyl-L-methionine</keyword>
<dbReference type="Proteomes" id="UP000575083">
    <property type="component" value="Unassembled WGS sequence"/>
</dbReference>
<comment type="caution">
    <text evidence="5">The sequence shown here is derived from an EMBL/GenBank/DDBJ whole genome shotgun (WGS) entry which is preliminary data.</text>
</comment>
<keyword evidence="1 5" id="KW-0489">Methyltransferase</keyword>
<dbReference type="PANTHER" id="PTHR43464:SF19">
    <property type="entry name" value="UBIQUINONE BIOSYNTHESIS O-METHYLTRANSFERASE, MITOCHONDRIAL"/>
    <property type="match status" value="1"/>
</dbReference>